<sequence length="71" mass="8432">MSIIKKFLRYKNKDKIKTLFLIDILYMKDINAVYNFDNGDYIIKQLEELLKHTIKNKIKSIEPLANSTIIN</sequence>
<dbReference type="AlphaFoldDB" id="A0AB36ZTM6"/>
<dbReference type="Proteomes" id="UP000239861">
    <property type="component" value="Unassembled WGS sequence"/>
</dbReference>
<name>A0AB36ZTM6_9BACT</name>
<evidence type="ECO:0000313" key="1">
    <source>
        <dbReference type="EMBL" id="PPK57057.1"/>
    </source>
</evidence>
<accession>A0AB36ZTM6</accession>
<dbReference type="EMBL" id="PTIW01000057">
    <property type="protein sequence ID" value="PPK57057.1"/>
    <property type="molecule type" value="Genomic_DNA"/>
</dbReference>
<dbReference type="RefSeq" id="WP_104412947.1">
    <property type="nucleotide sequence ID" value="NZ_PTIW01000057.1"/>
</dbReference>
<proteinExistence type="predicted"/>
<gene>
    <name evidence="1" type="ORF">B0F89_1571</name>
</gene>
<comment type="caution">
    <text evidence="1">The sequence shown here is derived from an EMBL/GenBank/DDBJ whole genome shotgun (WGS) entry which is preliminary data.</text>
</comment>
<protein>
    <submittedName>
        <fullName evidence="1">Uncharacterized protein</fullName>
    </submittedName>
</protein>
<reference evidence="1 2" key="1">
    <citation type="submission" date="2018-02" db="EMBL/GenBank/DDBJ databases">
        <title>Subsurface microbial communities from deep shales in Ohio and West Virginia, USA.</title>
        <authorList>
            <person name="Wrighton K."/>
        </authorList>
    </citation>
    <scope>NUCLEOTIDE SEQUENCE [LARGE SCALE GENOMIC DNA]</scope>
    <source>
        <strain evidence="1 2">MARC-MIP3H16</strain>
    </source>
</reference>
<organism evidence="1 2">
    <name type="scientific">Malaciobacter marinus</name>
    <dbReference type="NCBI Taxonomy" id="505249"/>
    <lineage>
        <taxon>Bacteria</taxon>
        <taxon>Pseudomonadati</taxon>
        <taxon>Campylobacterota</taxon>
        <taxon>Epsilonproteobacteria</taxon>
        <taxon>Campylobacterales</taxon>
        <taxon>Arcobacteraceae</taxon>
        <taxon>Malaciobacter</taxon>
    </lineage>
</organism>
<evidence type="ECO:0000313" key="2">
    <source>
        <dbReference type="Proteomes" id="UP000239861"/>
    </source>
</evidence>